<evidence type="ECO:0000313" key="6">
    <source>
        <dbReference type="Proteomes" id="UP000003434"/>
    </source>
</evidence>
<gene>
    <name evidence="5" type="ORF">HMPREF0381_1784</name>
</gene>
<dbReference type="PROSITE" id="PS51170">
    <property type="entry name" value="CW"/>
    <property type="match status" value="1"/>
</dbReference>
<dbReference type="Pfam" id="PF01473">
    <property type="entry name" value="Choline_bind_1"/>
    <property type="match status" value="2"/>
</dbReference>
<keyword evidence="1" id="KW-0677">Repeat</keyword>
<feature type="repeat" description="Cell wall-binding" evidence="2">
    <location>
        <begin position="168"/>
        <end position="191"/>
    </location>
</feature>
<feature type="chain" id="PRO_5038782804" evidence="4">
    <location>
        <begin position="26"/>
        <end position="237"/>
    </location>
</feature>
<name>E6LP99_9FIRM</name>
<dbReference type="AlphaFoldDB" id="E6LP99"/>
<dbReference type="SUPFAM" id="SSF81995">
    <property type="entry name" value="beta-sandwich domain of Sec23/24"/>
    <property type="match status" value="1"/>
</dbReference>
<evidence type="ECO:0000313" key="5">
    <source>
        <dbReference type="EMBL" id="EFU76294.1"/>
    </source>
</evidence>
<dbReference type="Gene3D" id="2.10.270.10">
    <property type="entry name" value="Cholin Binding"/>
    <property type="match status" value="1"/>
</dbReference>
<protein>
    <submittedName>
        <fullName evidence="5">Cell wall-binding repeat protein</fullName>
    </submittedName>
</protein>
<feature type="compositionally biased region" description="Low complexity" evidence="3">
    <location>
        <begin position="134"/>
        <end position="148"/>
    </location>
</feature>
<dbReference type="EMBL" id="AEPW01000076">
    <property type="protein sequence ID" value="EFU76294.1"/>
    <property type="molecule type" value="Genomic_DNA"/>
</dbReference>
<organism evidence="5 6">
    <name type="scientific">Lachnoanaerobaculum saburreum DSM 3986</name>
    <dbReference type="NCBI Taxonomy" id="887325"/>
    <lineage>
        <taxon>Bacteria</taxon>
        <taxon>Bacillati</taxon>
        <taxon>Bacillota</taxon>
        <taxon>Clostridia</taxon>
        <taxon>Lachnospirales</taxon>
        <taxon>Lachnospiraceae</taxon>
        <taxon>Lachnoanaerobaculum</taxon>
    </lineage>
</organism>
<feature type="compositionally biased region" description="Gly residues" evidence="3">
    <location>
        <begin position="113"/>
        <end position="133"/>
    </location>
</feature>
<feature type="compositionally biased region" description="Basic and acidic residues" evidence="3">
    <location>
        <begin position="84"/>
        <end position="98"/>
    </location>
</feature>
<proteinExistence type="predicted"/>
<evidence type="ECO:0000256" key="2">
    <source>
        <dbReference type="PROSITE-ProRule" id="PRU00591"/>
    </source>
</evidence>
<dbReference type="InterPro" id="IPR018337">
    <property type="entry name" value="Cell_wall/Cho-bd_repeat"/>
</dbReference>
<dbReference type="Proteomes" id="UP000003434">
    <property type="component" value="Unassembled WGS sequence"/>
</dbReference>
<evidence type="ECO:0000256" key="1">
    <source>
        <dbReference type="ARBA" id="ARBA00022737"/>
    </source>
</evidence>
<sequence length="237" mass="26188">MKKKQFKFKGVVLACCLAASMPLGATIPFEISAMADTGTQNPKQQDKQQQPQKPQQQKQQQPQKPQQQDKQQQQPQNGQNQKKKPSDVVSPEKPDKGKNTVPGKATPSVPKKPGGGKGRSRGGSGGSGGGSKRGGSTNNKNNNSSTSGAWISDAKGWWYKESNGSYPKSTWKEISYNGVKSWYYFDEQGYMTTGWKLINGKWYYMYESTEKHHIKGSMARNTKIGEYKVGSDGAWVK</sequence>
<dbReference type="RefSeq" id="WP_008751549.1">
    <property type="nucleotide sequence ID" value="NZ_GL622296.1"/>
</dbReference>
<feature type="compositionally biased region" description="Low complexity" evidence="3">
    <location>
        <begin position="40"/>
        <end position="80"/>
    </location>
</feature>
<feature type="signal peptide" evidence="4">
    <location>
        <begin position="1"/>
        <end position="25"/>
    </location>
</feature>
<evidence type="ECO:0000256" key="3">
    <source>
        <dbReference type="SAM" id="MobiDB-lite"/>
    </source>
</evidence>
<comment type="caution">
    <text evidence="5">The sequence shown here is derived from an EMBL/GenBank/DDBJ whole genome shotgun (WGS) entry which is preliminary data.</text>
</comment>
<keyword evidence="4" id="KW-0732">Signal</keyword>
<reference evidence="5 6" key="1">
    <citation type="submission" date="2010-12" db="EMBL/GenBank/DDBJ databases">
        <authorList>
            <person name="Muzny D."/>
            <person name="Qin X."/>
            <person name="Deng J."/>
            <person name="Jiang H."/>
            <person name="Liu Y."/>
            <person name="Qu J."/>
            <person name="Song X.-Z."/>
            <person name="Zhang L."/>
            <person name="Thornton R."/>
            <person name="Coyle M."/>
            <person name="Francisco L."/>
            <person name="Jackson L."/>
            <person name="Javaid M."/>
            <person name="Korchina V."/>
            <person name="Kovar C."/>
            <person name="Mata R."/>
            <person name="Mathew T."/>
            <person name="Ngo R."/>
            <person name="Nguyen L."/>
            <person name="Nguyen N."/>
            <person name="Okwuonu G."/>
            <person name="Ongeri F."/>
            <person name="Pham C."/>
            <person name="Simmons D."/>
            <person name="Wilczek-Boney K."/>
            <person name="Hale W."/>
            <person name="Jakkamsetti A."/>
            <person name="Pham P."/>
            <person name="Ruth R."/>
            <person name="San Lucas F."/>
            <person name="Warren J."/>
            <person name="Zhang J."/>
            <person name="Zhao Z."/>
            <person name="Zhou C."/>
            <person name="Zhu D."/>
            <person name="Lee S."/>
            <person name="Bess C."/>
            <person name="Blankenburg K."/>
            <person name="Forbes L."/>
            <person name="Fu Q."/>
            <person name="Gubbala S."/>
            <person name="Hirani K."/>
            <person name="Jayaseelan J.C."/>
            <person name="Lara F."/>
            <person name="Munidasa M."/>
            <person name="Palculict T."/>
            <person name="Patil S."/>
            <person name="Pu L.-L."/>
            <person name="Saada N."/>
            <person name="Tang L."/>
            <person name="Weissenberger G."/>
            <person name="Zhu Y."/>
            <person name="Hemphill L."/>
            <person name="Shang Y."/>
            <person name="Youmans B."/>
            <person name="Ayvaz T."/>
            <person name="Ross M."/>
            <person name="Santibanez J."/>
            <person name="Aqrawi P."/>
            <person name="Gross S."/>
            <person name="Joshi V."/>
            <person name="Fowler G."/>
            <person name="Nazareth L."/>
            <person name="Reid J."/>
            <person name="Worley K."/>
            <person name="Petrosino J."/>
            <person name="Highlander S."/>
            <person name="Gibbs R."/>
        </authorList>
    </citation>
    <scope>NUCLEOTIDE SEQUENCE [LARGE SCALE GENOMIC DNA]</scope>
    <source>
        <strain evidence="5 6">DSM 3986</strain>
    </source>
</reference>
<dbReference type="SUPFAM" id="SSF69360">
    <property type="entry name" value="Cell wall binding repeat"/>
    <property type="match status" value="1"/>
</dbReference>
<evidence type="ECO:0000256" key="4">
    <source>
        <dbReference type="SAM" id="SignalP"/>
    </source>
</evidence>
<dbReference type="HOGENOM" id="CLU_1169508_0_0_9"/>
<feature type="region of interest" description="Disordered" evidence="3">
    <location>
        <begin position="34"/>
        <end position="149"/>
    </location>
</feature>
<dbReference type="eggNOG" id="COG5263">
    <property type="taxonomic scope" value="Bacteria"/>
</dbReference>
<accession>E6LP99</accession>